<dbReference type="InterPro" id="IPR042185">
    <property type="entry name" value="Serpin_sf_2"/>
</dbReference>
<dbReference type="PROSITE" id="PS00284">
    <property type="entry name" value="SERPIN"/>
    <property type="match status" value="1"/>
</dbReference>
<dbReference type="AlphaFoldDB" id="A0A540KRU6"/>
<organism evidence="3 4">
    <name type="scientific">Malus baccata</name>
    <name type="common">Siberian crab apple</name>
    <name type="synonym">Pyrus baccata</name>
    <dbReference type="NCBI Taxonomy" id="106549"/>
    <lineage>
        <taxon>Eukaryota</taxon>
        <taxon>Viridiplantae</taxon>
        <taxon>Streptophyta</taxon>
        <taxon>Embryophyta</taxon>
        <taxon>Tracheophyta</taxon>
        <taxon>Spermatophyta</taxon>
        <taxon>Magnoliopsida</taxon>
        <taxon>eudicotyledons</taxon>
        <taxon>Gunneridae</taxon>
        <taxon>Pentapetalae</taxon>
        <taxon>rosids</taxon>
        <taxon>fabids</taxon>
        <taxon>Rosales</taxon>
        <taxon>Rosaceae</taxon>
        <taxon>Amygdaloideae</taxon>
        <taxon>Maleae</taxon>
        <taxon>Malus</taxon>
    </lineage>
</organism>
<dbReference type="InterPro" id="IPR000215">
    <property type="entry name" value="Serpin_fam"/>
</dbReference>
<dbReference type="Gene3D" id="2.30.39.10">
    <property type="entry name" value="Alpha-1-antitrypsin, domain 1"/>
    <property type="match status" value="1"/>
</dbReference>
<dbReference type="PANTHER" id="PTHR11461">
    <property type="entry name" value="SERINE PROTEASE INHIBITOR, SERPIN"/>
    <property type="match status" value="1"/>
</dbReference>
<keyword evidence="4" id="KW-1185">Reference proteome</keyword>
<feature type="domain" description="Serpin" evidence="2">
    <location>
        <begin position="4"/>
        <end position="185"/>
    </location>
</feature>
<dbReference type="InterPro" id="IPR023795">
    <property type="entry name" value="Serpin_CS"/>
</dbReference>
<dbReference type="GO" id="GO:0004867">
    <property type="term" value="F:serine-type endopeptidase inhibitor activity"/>
    <property type="evidence" value="ECO:0007669"/>
    <property type="project" value="InterPro"/>
</dbReference>
<dbReference type="Gene3D" id="3.30.497.10">
    <property type="entry name" value="Antithrombin, subunit I, domain 2"/>
    <property type="match status" value="1"/>
</dbReference>
<dbReference type="InterPro" id="IPR023796">
    <property type="entry name" value="Serpin_dom"/>
</dbReference>
<dbReference type="PANTHER" id="PTHR11461:SF211">
    <property type="entry name" value="GH10112P-RELATED"/>
    <property type="match status" value="1"/>
</dbReference>
<evidence type="ECO:0000259" key="2">
    <source>
        <dbReference type="Pfam" id="PF00079"/>
    </source>
</evidence>
<gene>
    <name evidence="3" type="ORF">C1H46_037609</name>
</gene>
<dbReference type="GO" id="GO:0005615">
    <property type="term" value="C:extracellular space"/>
    <property type="evidence" value="ECO:0007669"/>
    <property type="project" value="InterPro"/>
</dbReference>
<dbReference type="STRING" id="106549.A0A540KRU6"/>
<name>A0A540KRU6_MALBA</name>
<comment type="similarity">
    <text evidence="1">Belongs to the serpin family.</text>
</comment>
<dbReference type="Proteomes" id="UP000315295">
    <property type="component" value="Unassembled WGS sequence"/>
</dbReference>
<dbReference type="InterPro" id="IPR042178">
    <property type="entry name" value="Serpin_sf_1"/>
</dbReference>
<reference evidence="3 4" key="1">
    <citation type="journal article" date="2019" name="G3 (Bethesda)">
        <title>Sequencing of a Wild Apple (Malus baccata) Genome Unravels the Differences Between Cultivated and Wild Apple Species Regarding Disease Resistance and Cold Tolerance.</title>
        <authorList>
            <person name="Chen X."/>
        </authorList>
    </citation>
    <scope>NUCLEOTIDE SEQUENCE [LARGE SCALE GENOMIC DNA]</scope>
    <source>
        <strain evidence="4">cv. Shandingzi</strain>
        <tissue evidence="3">Leaves</tissue>
    </source>
</reference>
<evidence type="ECO:0000313" key="3">
    <source>
        <dbReference type="EMBL" id="TQD76869.1"/>
    </source>
</evidence>
<dbReference type="InterPro" id="IPR036186">
    <property type="entry name" value="Serpin_sf"/>
</dbReference>
<accession>A0A540KRU6</accession>
<dbReference type="SUPFAM" id="SSF56574">
    <property type="entry name" value="Serpins"/>
    <property type="match status" value="1"/>
</dbReference>
<dbReference type="EMBL" id="VIEB01001007">
    <property type="protein sequence ID" value="TQD76869.1"/>
    <property type="molecule type" value="Genomic_DNA"/>
</dbReference>
<sequence>MRSSENQFVESFDGFKVLKLRYAQGEDKERQFSMFLVLPNARYGLLSLVKRVCFEPSFLDRHHLESQVPVGDIKIPRFKITSNFTAYEILEDLELVLPFNGEGDLTKMVESSPEGAAMFHKSFIEVDEEGTEAAALSSYLGWSLSRGIKRPRRKLIDFVADHPFMFFIMKERTGTVLFTGHVLNPLEE</sequence>
<evidence type="ECO:0000313" key="4">
    <source>
        <dbReference type="Proteomes" id="UP000315295"/>
    </source>
</evidence>
<dbReference type="Pfam" id="PF00079">
    <property type="entry name" value="Serpin"/>
    <property type="match status" value="1"/>
</dbReference>
<proteinExistence type="inferred from homology"/>
<protein>
    <recommendedName>
        <fullName evidence="2">Serpin domain-containing protein</fullName>
    </recommendedName>
</protein>
<evidence type="ECO:0000256" key="1">
    <source>
        <dbReference type="ARBA" id="ARBA00009500"/>
    </source>
</evidence>
<comment type="caution">
    <text evidence="3">The sequence shown here is derived from an EMBL/GenBank/DDBJ whole genome shotgun (WGS) entry which is preliminary data.</text>
</comment>